<dbReference type="Proteomes" id="UP000824044">
    <property type="component" value="Unassembled WGS sequence"/>
</dbReference>
<comment type="caution">
    <text evidence="2">The sequence shown here is derived from an EMBL/GenBank/DDBJ whole genome shotgun (WGS) entry which is preliminary data.</text>
</comment>
<name>A0A9D2DYE7_9FIRM</name>
<proteinExistence type="predicted"/>
<dbReference type="EMBL" id="DXBS01000134">
    <property type="protein sequence ID" value="HIZ25264.1"/>
    <property type="molecule type" value="Genomic_DNA"/>
</dbReference>
<dbReference type="AlphaFoldDB" id="A0A9D2DYE7"/>
<evidence type="ECO:0000313" key="2">
    <source>
        <dbReference type="EMBL" id="HIZ25264.1"/>
    </source>
</evidence>
<gene>
    <name evidence="2" type="ORF">H9812_07365</name>
</gene>
<reference evidence="2" key="1">
    <citation type="journal article" date="2021" name="PeerJ">
        <title>Extensive microbial diversity within the chicken gut microbiome revealed by metagenomics and culture.</title>
        <authorList>
            <person name="Gilroy R."/>
            <person name="Ravi A."/>
            <person name="Getino M."/>
            <person name="Pursley I."/>
            <person name="Horton D.L."/>
            <person name="Alikhan N.F."/>
            <person name="Baker D."/>
            <person name="Gharbi K."/>
            <person name="Hall N."/>
            <person name="Watson M."/>
            <person name="Adriaenssens E.M."/>
            <person name="Foster-Nyarko E."/>
            <person name="Jarju S."/>
            <person name="Secka A."/>
            <person name="Antonio M."/>
            <person name="Oren A."/>
            <person name="Chaudhuri R.R."/>
            <person name="La Ragione R."/>
            <person name="Hildebrand F."/>
            <person name="Pallen M.J."/>
        </authorList>
    </citation>
    <scope>NUCLEOTIDE SEQUENCE</scope>
    <source>
        <strain evidence="2">CHK33-5263</strain>
    </source>
</reference>
<protein>
    <submittedName>
        <fullName evidence="2">Uncharacterized protein</fullName>
    </submittedName>
</protein>
<accession>A0A9D2DYE7</accession>
<organism evidence="2 3">
    <name type="scientific">Candidatus Gallimonas intestinigallinarum</name>
    <dbReference type="NCBI Taxonomy" id="2838604"/>
    <lineage>
        <taxon>Bacteria</taxon>
        <taxon>Bacillati</taxon>
        <taxon>Bacillota</taxon>
        <taxon>Clostridia</taxon>
        <taxon>Candidatus Gallimonas</taxon>
    </lineage>
</organism>
<evidence type="ECO:0000313" key="3">
    <source>
        <dbReference type="Proteomes" id="UP000824044"/>
    </source>
</evidence>
<keyword evidence="1" id="KW-0472">Membrane</keyword>
<feature type="transmembrane region" description="Helical" evidence="1">
    <location>
        <begin position="18"/>
        <end position="36"/>
    </location>
</feature>
<evidence type="ECO:0000256" key="1">
    <source>
        <dbReference type="SAM" id="Phobius"/>
    </source>
</evidence>
<keyword evidence="1" id="KW-1133">Transmembrane helix</keyword>
<reference evidence="2" key="2">
    <citation type="submission" date="2021-04" db="EMBL/GenBank/DDBJ databases">
        <authorList>
            <person name="Gilroy R."/>
        </authorList>
    </citation>
    <scope>NUCLEOTIDE SEQUENCE</scope>
    <source>
        <strain evidence="2">CHK33-5263</strain>
    </source>
</reference>
<feature type="non-terminal residue" evidence="2">
    <location>
        <position position="118"/>
    </location>
</feature>
<keyword evidence="1" id="KW-0812">Transmembrane</keyword>
<sequence>MCYSVREKYEPRFWRRPFGIFPLIFLAILGYCGVIASRQGAFCESSAYAKHCALIACRSFFSKFFIKNFEKKLRYSPKVLRNQKRQDVRLRRGEVRSACPVARARASTKYERTVSAFD</sequence>